<gene>
    <name evidence="1" type="ORF">SAMN05216267_102436</name>
</gene>
<dbReference type="Proteomes" id="UP000181951">
    <property type="component" value="Unassembled WGS sequence"/>
</dbReference>
<dbReference type="STRING" id="310780.SAMN05216267_102436"/>
<keyword evidence="2" id="KW-1185">Reference proteome</keyword>
<dbReference type="InterPro" id="IPR046036">
    <property type="entry name" value="DUF5994"/>
</dbReference>
<dbReference type="Pfam" id="PF19457">
    <property type="entry name" value="DUF5994"/>
    <property type="match status" value="1"/>
</dbReference>
<organism evidence="1 2">
    <name type="scientific">Actinacidiphila rubida</name>
    <dbReference type="NCBI Taxonomy" id="310780"/>
    <lineage>
        <taxon>Bacteria</taxon>
        <taxon>Bacillati</taxon>
        <taxon>Actinomycetota</taxon>
        <taxon>Actinomycetes</taxon>
        <taxon>Kitasatosporales</taxon>
        <taxon>Streptomycetaceae</taxon>
        <taxon>Actinacidiphila</taxon>
    </lineage>
</organism>
<evidence type="ECO:0000313" key="1">
    <source>
        <dbReference type="EMBL" id="SEO35438.1"/>
    </source>
</evidence>
<sequence>MAVTERLLPGLPGDGPARVRLGSLDDAPQRLDGTWWPRSYDLGRELPPLIAALDSRWPGITRVTVCRTMWRIQPDSVTVGDREVHIKRSGAVPHPHTICLLAYGIGRCDLLVTPPGAQGPG</sequence>
<accession>A0A1H8P1E3</accession>
<protein>
    <submittedName>
        <fullName evidence="1">Uncharacterized protein</fullName>
    </submittedName>
</protein>
<proteinExistence type="predicted"/>
<reference evidence="1 2" key="1">
    <citation type="submission" date="2016-10" db="EMBL/GenBank/DDBJ databases">
        <authorList>
            <person name="de Groot N.N."/>
        </authorList>
    </citation>
    <scope>NUCLEOTIDE SEQUENCE [LARGE SCALE GENOMIC DNA]</scope>
    <source>
        <strain evidence="1 2">CGMCC 4.2026</strain>
    </source>
</reference>
<dbReference type="EMBL" id="FODD01000024">
    <property type="protein sequence ID" value="SEO35438.1"/>
    <property type="molecule type" value="Genomic_DNA"/>
</dbReference>
<evidence type="ECO:0000313" key="2">
    <source>
        <dbReference type="Proteomes" id="UP000181951"/>
    </source>
</evidence>
<name>A0A1H8P1E3_9ACTN</name>
<dbReference type="AlphaFoldDB" id="A0A1H8P1E3"/>